<evidence type="ECO:0000256" key="7">
    <source>
        <dbReference type="ARBA" id="ARBA00022898"/>
    </source>
</evidence>
<dbReference type="InterPro" id="IPR020578">
    <property type="entry name" value="Aminotrans_V_PyrdxlP_BS"/>
</dbReference>
<evidence type="ECO:0000256" key="9">
    <source>
        <dbReference type="ARBA" id="ARBA00023014"/>
    </source>
</evidence>
<gene>
    <name evidence="13" type="ORF">SAMN05660862_1804</name>
</gene>
<evidence type="ECO:0000256" key="6">
    <source>
        <dbReference type="ARBA" id="ARBA00022723"/>
    </source>
</evidence>
<keyword evidence="8" id="KW-0408">Iron</keyword>
<dbReference type="RefSeq" id="WP_234991176.1">
    <property type="nucleotide sequence ID" value="NZ_FXAU01000003.1"/>
</dbReference>
<evidence type="ECO:0000256" key="4">
    <source>
        <dbReference type="ARBA" id="ARBA00022679"/>
    </source>
</evidence>
<dbReference type="GO" id="GO:0046872">
    <property type="term" value="F:metal ion binding"/>
    <property type="evidence" value="ECO:0007669"/>
    <property type="project" value="UniProtKB-KW"/>
</dbReference>
<dbReference type="GO" id="GO:0031071">
    <property type="term" value="F:cysteine desulfurase activity"/>
    <property type="evidence" value="ECO:0007669"/>
    <property type="project" value="UniProtKB-EC"/>
</dbReference>
<evidence type="ECO:0000313" key="14">
    <source>
        <dbReference type="Proteomes" id="UP000192980"/>
    </source>
</evidence>
<evidence type="ECO:0000256" key="11">
    <source>
        <dbReference type="RuleBase" id="RU004504"/>
    </source>
</evidence>
<keyword evidence="4" id="KW-0808">Transferase</keyword>
<dbReference type="Proteomes" id="UP000192980">
    <property type="component" value="Unassembled WGS sequence"/>
</dbReference>
<dbReference type="Pfam" id="PF00266">
    <property type="entry name" value="Aminotran_5"/>
    <property type="match status" value="1"/>
</dbReference>
<keyword evidence="5" id="KW-0001">2Fe-2S</keyword>
<dbReference type="EMBL" id="FXAU01000003">
    <property type="protein sequence ID" value="SMG28449.1"/>
    <property type="molecule type" value="Genomic_DNA"/>
</dbReference>
<dbReference type="PANTHER" id="PTHR11601:SF34">
    <property type="entry name" value="CYSTEINE DESULFURASE"/>
    <property type="match status" value="1"/>
</dbReference>
<protein>
    <recommendedName>
        <fullName evidence="3">cysteine desulfurase</fullName>
        <ecNumber evidence="3">2.8.1.7</ecNumber>
    </recommendedName>
</protein>
<dbReference type="InterPro" id="IPR015421">
    <property type="entry name" value="PyrdxlP-dep_Trfase_major"/>
</dbReference>
<dbReference type="PIRSF" id="PIRSF005572">
    <property type="entry name" value="NifS"/>
    <property type="match status" value="1"/>
</dbReference>
<organism evidence="13 14">
    <name type="scientific">Sphingobacterium psychroaquaticum</name>
    <dbReference type="NCBI Taxonomy" id="561061"/>
    <lineage>
        <taxon>Bacteria</taxon>
        <taxon>Pseudomonadati</taxon>
        <taxon>Bacteroidota</taxon>
        <taxon>Sphingobacteriia</taxon>
        <taxon>Sphingobacteriales</taxon>
        <taxon>Sphingobacteriaceae</taxon>
        <taxon>Sphingobacterium</taxon>
    </lineage>
</organism>
<dbReference type="InterPro" id="IPR000192">
    <property type="entry name" value="Aminotrans_V_dom"/>
</dbReference>
<sequence length="390" mass="42622">MELIYLDNNATTKIDDQVFEAMLPFLRESYGNASSIQHQLGRASQTAVEHARSQVATCLGATEKEIIFTSGATESINMVLRGITSAYKGKGNHIITCKTEHKAVLTTCRLLEKKGIKITYLPVNDQGEIDLDNLKSAIQSDTILVCLMAANNETGVLHPISDIAKICQERDTLFFCDATQLIGKSEINLTKIPIDILALSGHKIHGPKGVGALYIRRKRKPIQVPALISGGGQENDLRGGTLHVSGIVGLGKAMEIASFPPYISHYRDYLEQQLLDHIPAIIIHGSAAPRLGNTSSITFRHIKASEIMIAMPQLALSAGSACSAGLRDPSHVLKAMHLHDEDAFSTIRISLSRYTTKQEIEKTAQLLIQVVAQLRANSPIWQLYEQGLIT</sequence>
<accession>A0A1X7JJV3</accession>
<keyword evidence="6" id="KW-0479">Metal-binding</keyword>
<evidence type="ECO:0000256" key="5">
    <source>
        <dbReference type="ARBA" id="ARBA00022714"/>
    </source>
</evidence>
<dbReference type="InterPro" id="IPR015424">
    <property type="entry name" value="PyrdxlP-dep_Trfase"/>
</dbReference>
<keyword evidence="7" id="KW-0663">Pyridoxal phosphate</keyword>
<dbReference type="Gene3D" id="3.90.1150.10">
    <property type="entry name" value="Aspartate Aminotransferase, domain 1"/>
    <property type="match status" value="1"/>
</dbReference>
<evidence type="ECO:0000256" key="10">
    <source>
        <dbReference type="ARBA" id="ARBA00050776"/>
    </source>
</evidence>
<keyword evidence="14" id="KW-1185">Reference proteome</keyword>
<evidence type="ECO:0000256" key="2">
    <source>
        <dbReference type="ARBA" id="ARBA00006490"/>
    </source>
</evidence>
<proteinExistence type="inferred from homology"/>
<comment type="catalytic activity">
    <reaction evidence="10">
        <text>(sulfur carrier)-H + L-cysteine = (sulfur carrier)-SH + L-alanine</text>
        <dbReference type="Rhea" id="RHEA:43892"/>
        <dbReference type="Rhea" id="RHEA-COMP:14737"/>
        <dbReference type="Rhea" id="RHEA-COMP:14739"/>
        <dbReference type="ChEBI" id="CHEBI:29917"/>
        <dbReference type="ChEBI" id="CHEBI:35235"/>
        <dbReference type="ChEBI" id="CHEBI:57972"/>
        <dbReference type="ChEBI" id="CHEBI:64428"/>
        <dbReference type="EC" id="2.8.1.7"/>
    </reaction>
</comment>
<comment type="similarity">
    <text evidence="2">Belongs to the class-V pyridoxal-phosphate-dependent aminotransferase family. NifS/IscS subfamily.</text>
</comment>
<evidence type="ECO:0000256" key="1">
    <source>
        <dbReference type="ARBA" id="ARBA00001933"/>
    </source>
</evidence>
<evidence type="ECO:0000256" key="3">
    <source>
        <dbReference type="ARBA" id="ARBA00012239"/>
    </source>
</evidence>
<dbReference type="EC" id="2.8.1.7" evidence="3"/>
<dbReference type="PANTHER" id="PTHR11601">
    <property type="entry name" value="CYSTEINE DESULFURYLASE FAMILY MEMBER"/>
    <property type="match status" value="1"/>
</dbReference>
<dbReference type="SUPFAM" id="SSF53383">
    <property type="entry name" value="PLP-dependent transferases"/>
    <property type="match status" value="1"/>
</dbReference>
<dbReference type="AlphaFoldDB" id="A0A1X7JJV3"/>
<name>A0A1X7JJV3_9SPHI</name>
<comment type="cofactor">
    <cofactor evidence="1 11">
        <name>pyridoxal 5'-phosphate</name>
        <dbReference type="ChEBI" id="CHEBI:597326"/>
    </cofactor>
</comment>
<feature type="domain" description="Aminotransferase class V" evidence="12">
    <location>
        <begin position="4"/>
        <end position="362"/>
    </location>
</feature>
<evidence type="ECO:0000256" key="8">
    <source>
        <dbReference type="ARBA" id="ARBA00023004"/>
    </source>
</evidence>
<dbReference type="InterPro" id="IPR015422">
    <property type="entry name" value="PyrdxlP-dep_Trfase_small"/>
</dbReference>
<dbReference type="GO" id="GO:0051537">
    <property type="term" value="F:2 iron, 2 sulfur cluster binding"/>
    <property type="evidence" value="ECO:0007669"/>
    <property type="project" value="UniProtKB-KW"/>
</dbReference>
<dbReference type="Gene3D" id="3.40.640.10">
    <property type="entry name" value="Type I PLP-dependent aspartate aminotransferase-like (Major domain)"/>
    <property type="match status" value="1"/>
</dbReference>
<dbReference type="PROSITE" id="PS00595">
    <property type="entry name" value="AA_TRANSFER_CLASS_5"/>
    <property type="match status" value="1"/>
</dbReference>
<keyword evidence="9" id="KW-0411">Iron-sulfur</keyword>
<dbReference type="InterPro" id="IPR016454">
    <property type="entry name" value="Cysteine_dSase"/>
</dbReference>
<dbReference type="STRING" id="561061.SAMN05660862_1804"/>
<reference evidence="13 14" key="1">
    <citation type="submission" date="2017-04" db="EMBL/GenBank/DDBJ databases">
        <authorList>
            <person name="Afonso C.L."/>
            <person name="Miller P.J."/>
            <person name="Scott M.A."/>
            <person name="Spackman E."/>
            <person name="Goraichik I."/>
            <person name="Dimitrov K.M."/>
            <person name="Suarez D.L."/>
            <person name="Swayne D.E."/>
        </authorList>
    </citation>
    <scope>NUCLEOTIDE SEQUENCE [LARGE SCALE GENOMIC DNA]</scope>
    <source>
        <strain evidence="13 14">DSM 22418</strain>
    </source>
</reference>
<dbReference type="FunFam" id="3.40.640.10:FF:000003">
    <property type="entry name" value="Cysteine desulfurase IscS"/>
    <property type="match status" value="1"/>
</dbReference>
<evidence type="ECO:0000259" key="12">
    <source>
        <dbReference type="Pfam" id="PF00266"/>
    </source>
</evidence>
<evidence type="ECO:0000313" key="13">
    <source>
        <dbReference type="EMBL" id="SMG28449.1"/>
    </source>
</evidence>